<feature type="transmembrane region" description="Helical" evidence="8">
    <location>
        <begin position="95"/>
        <end position="120"/>
    </location>
</feature>
<feature type="transmembrane region" description="Helical" evidence="8">
    <location>
        <begin position="319"/>
        <end position="337"/>
    </location>
</feature>
<evidence type="ECO:0000256" key="1">
    <source>
        <dbReference type="ARBA" id="ARBA00004141"/>
    </source>
</evidence>
<protein>
    <submittedName>
        <fullName evidence="9">Putative purine-cytosine permease YxlA</fullName>
    </submittedName>
</protein>
<dbReference type="PIRSF" id="PIRSF002744">
    <property type="entry name" value="Pur-cyt_permease"/>
    <property type="match status" value="1"/>
</dbReference>
<dbReference type="Gene3D" id="1.10.4160.10">
    <property type="entry name" value="Hydantoin permease"/>
    <property type="match status" value="1"/>
</dbReference>
<feature type="transmembrane region" description="Helical" evidence="8">
    <location>
        <begin position="279"/>
        <end position="298"/>
    </location>
</feature>
<feature type="transmembrane region" description="Helical" evidence="8">
    <location>
        <begin position="28"/>
        <end position="49"/>
    </location>
</feature>
<keyword evidence="6 7" id="KW-0472">Membrane</keyword>
<feature type="transmembrane region" description="Helical" evidence="8">
    <location>
        <begin position="162"/>
        <end position="181"/>
    </location>
</feature>
<evidence type="ECO:0000256" key="7">
    <source>
        <dbReference type="PIRNR" id="PIRNR002744"/>
    </source>
</evidence>
<dbReference type="KEGG" id="aser:Asera_65610"/>
<evidence type="ECO:0000256" key="5">
    <source>
        <dbReference type="ARBA" id="ARBA00022989"/>
    </source>
</evidence>
<evidence type="ECO:0000313" key="9">
    <source>
        <dbReference type="EMBL" id="BCJ32453.1"/>
    </source>
</evidence>
<evidence type="ECO:0000313" key="10">
    <source>
        <dbReference type="Proteomes" id="UP000680750"/>
    </source>
</evidence>
<feature type="transmembrane region" description="Helical" evidence="8">
    <location>
        <begin position="428"/>
        <end position="444"/>
    </location>
</feature>
<dbReference type="CDD" id="cd11484">
    <property type="entry name" value="SLC-NCS1sbd_CobB-like"/>
    <property type="match status" value="1"/>
</dbReference>
<proteinExistence type="inferred from homology"/>
<evidence type="ECO:0000256" key="6">
    <source>
        <dbReference type="ARBA" id="ARBA00023136"/>
    </source>
</evidence>
<feature type="transmembrane region" description="Helical" evidence="8">
    <location>
        <begin position="234"/>
        <end position="259"/>
    </location>
</feature>
<dbReference type="EMBL" id="AP023354">
    <property type="protein sequence ID" value="BCJ32453.1"/>
    <property type="molecule type" value="Genomic_DNA"/>
</dbReference>
<comment type="subcellular location">
    <subcellularLocation>
        <location evidence="1">Membrane</location>
        <topology evidence="1">Multi-pass membrane protein</topology>
    </subcellularLocation>
</comment>
<comment type="similarity">
    <text evidence="2 7">Belongs to the purine-cytosine permease (2.A.39) family.</text>
</comment>
<evidence type="ECO:0000256" key="3">
    <source>
        <dbReference type="ARBA" id="ARBA00022448"/>
    </source>
</evidence>
<name>A0A810LB16_9ACTN</name>
<dbReference type="GO" id="GO:0005886">
    <property type="term" value="C:plasma membrane"/>
    <property type="evidence" value="ECO:0007669"/>
    <property type="project" value="TreeGrafter"/>
</dbReference>
<dbReference type="Pfam" id="PF02133">
    <property type="entry name" value="Transp_cyt_pur"/>
    <property type="match status" value="1"/>
</dbReference>
<accession>A0A810LB16</accession>
<gene>
    <name evidence="9" type="primary">yxlA</name>
    <name evidence="9" type="ORF">Asera_65610</name>
</gene>
<feature type="transmembrane region" description="Helical" evidence="8">
    <location>
        <begin position="349"/>
        <end position="370"/>
    </location>
</feature>
<keyword evidence="5 8" id="KW-1133">Transmembrane helix</keyword>
<dbReference type="Proteomes" id="UP000680750">
    <property type="component" value="Chromosome"/>
</dbReference>
<dbReference type="InterPro" id="IPR026030">
    <property type="entry name" value="Pur-cyt_permease_Fcy2/21/22"/>
</dbReference>
<evidence type="ECO:0000256" key="8">
    <source>
        <dbReference type="SAM" id="Phobius"/>
    </source>
</evidence>
<feature type="transmembrane region" description="Helical" evidence="8">
    <location>
        <begin position="55"/>
        <end position="75"/>
    </location>
</feature>
<dbReference type="AlphaFoldDB" id="A0A810LB16"/>
<dbReference type="PANTHER" id="PTHR31806:SF1">
    <property type="entry name" value="PURINE-CYTOSINE PERMEASE FCY2-RELATED"/>
    <property type="match status" value="1"/>
</dbReference>
<organism evidence="9 10">
    <name type="scientific">Actinocatenispora sera</name>
    <dbReference type="NCBI Taxonomy" id="390989"/>
    <lineage>
        <taxon>Bacteria</taxon>
        <taxon>Bacillati</taxon>
        <taxon>Actinomycetota</taxon>
        <taxon>Actinomycetes</taxon>
        <taxon>Micromonosporales</taxon>
        <taxon>Micromonosporaceae</taxon>
        <taxon>Actinocatenispora</taxon>
    </lineage>
</organism>
<dbReference type="PANTHER" id="PTHR31806">
    <property type="entry name" value="PURINE-CYTOSINE PERMEASE FCY2-RELATED"/>
    <property type="match status" value="1"/>
</dbReference>
<keyword evidence="4 8" id="KW-0812">Transmembrane</keyword>
<feature type="transmembrane region" description="Helical" evidence="8">
    <location>
        <begin position="193"/>
        <end position="213"/>
    </location>
</feature>
<dbReference type="OrthoDB" id="9809167at2"/>
<evidence type="ECO:0000256" key="2">
    <source>
        <dbReference type="ARBA" id="ARBA00008974"/>
    </source>
</evidence>
<feature type="transmembrane region" description="Helical" evidence="8">
    <location>
        <begin position="132"/>
        <end position="153"/>
    </location>
</feature>
<keyword evidence="10" id="KW-1185">Reference proteome</keyword>
<sequence length="466" mass="50222">MDGERTAVERRSIDIVPEAERHGSVRSLFTVWFAGNMQITTVVTGALGIALGLSLGWALVALAVGNLFGAVFMALHSAQGPKLGIPQMIQSRAQFGFRGAILPLILVLLMYVGFFASSAVLGGDALHAVTGWPDVLCIVLVSIVCTVLAAYGYRLIHSYERWISLISGITFVVLTVLLLVHHPVGASVHFGHASFGSFLAVVAVAATWQITFAPYVADYSRYLPRRTSTSAAFWWTYAGSAIGAIWMMWLGAAITAVIVPKGADVASVLGLAPAHTGDIVSVVLILGVIAINVLNLYGMFMSATTTLTAIRPFGVTTRLRVWFVVGAAVVGTAVALAGRGDFLANYENFILFLAYFLIPWTAINLADFYLLRKERYDLAAIFDPNGRYGNVNWRAMAAYLIGVAVEIPFISSSFYTGPMVKHLGDADISWILGLIVSAALYYVLMRPVVRAEQAAGLFREESEALT</sequence>
<dbReference type="RefSeq" id="WP_051801920.1">
    <property type="nucleotide sequence ID" value="NZ_AP023354.1"/>
</dbReference>
<dbReference type="InterPro" id="IPR001248">
    <property type="entry name" value="Pur-cyt_permease"/>
</dbReference>
<reference evidence="9" key="1">
    <citation type="submission" date="2020-08" db="EMBL/GenBank/DDBJ databases">
        <title>Whole genome shotgun sequence of Actinocatenispora sera NBRC 101916.</title>
        <authorList>
            <person name="Komaki H."/>
            <person name="Tamura T."/>
        </authorList>
    </citation>
    <scope>NUCLEOTIDE SEQUENCE</scope>
    <source>
        <strain evidence="9">NBRC 101916</strain>
    </source>
</reference>
<evidence type="ECO:0000256" key="4">
    <source>
        <dbReference type="ARBA" id="ARBA00022692"/>
    </source>
</evidence>
<keyword evidence="3 7" id="KW-0813">Transport</keyword>
<feature type="transmembrane region" description="Helical" evidence="8">
    <location>
        <begin position="391"/>
        <end position="416"/>
    </location>
</feature>
<dbReference type="GO" id="GO:0022857">
    <property type="term" value="F:transmembrane transporter activity"/>
    <property type="evidence" value="ECO:0007669"/>
    <property type="project" value="InterPro"/>
</dbReference>